<feature type="region of interest" description="Disordered" evidence="1">
    <location>
        <begin position="1"/>
        <end position="67"/>
    </location>
</feature>
<accession>A0A6J4L0W7</accession>
<feature type="non-terminal residue" evidence="2">
    <location>
        <position position="1"/>
    </location>
</feature>
<reference evidence="2" key="1">
    <citation type="submission" date="2020-02" db="EMBL/GenBank/DDBJ databases">
        <authorList>
            <person name="Meier V. D."/>
        </authorList>
    </citation>
    <scope>NUCLEOTIDE SEQUENCE</scope>
    <source>
        <strain evidence="2">AVDCRST_MAG56</strain>
    </source>
</reference>
<dbReference type="EMBL" id="CADCTQ010000573">
    <property type="protein sequence ID" value="CAA9321041.1"/>
    <property type="molecule type" value="Genomic_DNA"/>
</dbReference>
<protein>
    <submittedName>
        <fullName evidence="2">Uncharacterized protein</fullName>
    </submittedName>
</protein>
<proteinExistence type="predicted"/>
<feature type="non-terminal residue" evidence="2">
    <location>
        <position position="85"/>
    </location>
</feature>
<organism evidence="2">
    <name type="scientific">uncultured Cytophagales bacterium</name>
    <dbReference type="NCBI Taxonomy" id="158755"/>
    <lineage>
        <taxon>Bacteria</taxon>
        <taxon>Pseudomonadati</taxon>
        <taxon>Bacteroidota</taxon>
        <taxon>Sphingobacteriia</taxon>
        <taxon>Sphingobacteriales</taxon>
        <taxon>environmental samples</taxon>
    </lineage>
</organism>
<evidence type="ECO:0000256" key="1">
    <source>
        <dbReference type="SAM" id="MobiDB-lite"/>
    </source>
</evidence>
<feature type="compositionally biased region" description="Low complexity" evidence="1">
    <location>
        <begin position="36"/>
        <end position="48"/>
    </location>
</feature>
<sequence length="85" mass="8873">APPMPGPPGTNSTSRGGASAKGASGTRSMPFSVRTGARAAASRRMVVSGRRENTSYGPVRSSWVSPGNSTMPIVRLPFISMRFYG</sequence>
<evidence type="ECO:0000313" key="2">
    <source>
        <dbReference type="EMBL" id="CAA9321041.1"/>
    </source>
</evidence>
<dbReference type="AlphaFoldDB" id="A0A6J4L0W7"/>
<gene>
    <name evidence="2" type="ORF">AVDCRST_MAG56-6911</name>
</gene>
<name>A0A6J4L0W7_9SPHI</name>
<feature type="compositionally biased region" description="Low complexity" evidence="1">
    <location>
        <begin position="12"/>
        <end position="28"/>
    </location>
</feature>